<dbReference type="InterPro" id="IPR024989">
    <property type="entry name" value="MFS_assoc_dom"/>
</dbReference>
<evidence type="ECO:0000256" key="1">
    <source>
        <dbReference type="ARBA" id="ARBA00004429"/>
    </source>
</evidence>
<keyword evidence="6 8" id="KW-1133">Transmembrane helix</keyword>
<dbReference type="Proteomes" id="UP000199377">
    <property type="component" value="Unassembled WGS sequence"/>
</dbReference>
<sequence>MSPPLLSGVFLRTSGYYVAFFGAMGVYLPFWPLWLKDWGLSEAEIGVYTSAGIVMRLLAGLALPVMADRMEARRLMLAVVGITGAALFLLHLAAGAPWALLALTMLTAGVFSAMMPIGDALGAAAARSFGFEYAHARAVGSASFLVMNVVMGGALALLGADAALWAIVAFLAAAAWLGGTHPGGGRVKGATPPSLREMRRLVSSKLFVIFALASGFAQASHGVQYVYASVHWRALGVAEETIGLLWAFGVLVEVGLMIFFGPALVRRLGAPGAIALAGGVGALRWAAMTLDPTGPLLWVLQGTHALSFAAAHLGSIAFIQAAAPERLSGAAQAVMQVLGSGVLMAGASAAAAVVYPQFGGGAWWIAAAMSTAALLLSLELRRRWDGTMQKPA</sequence>
<feature type="transmembrane region" description="Helical" evidence="8">
    <location>
        <begin position="268"/>
        <end position="286"/>
    </location>
</feature>
<dbReference type="PANTHER" id="PTHR23522:SF10">
    <property type="entry name" value="3-PHENYLPROPIONIC ACID TRANSPORTER-RELATED"/>
    <property type="match status" value="1"/>
</dbReference>
<feature type="transmembrane region" description="Helical" evidence="8">
    <location>
        <begin position="241"/>
        <end position="261"/>
    </location>
</feature>
<dbReference type="PANTHER" id="PTHR23522">
    <property type="entry name" value="BLL5896 PROTEIN"/>
    <property type="match status" value="1"/>
</dbReference>
<feature type="transmembrane region" description="Helical" evidence="8">
    <location>
        <begin position="100"/>
        <end position="126"/>
    </location>
</feature>
<comment type="subcellular location">
    <subcellularLocation>
        <location evidence="1">Cell inner membrane</location>
        <topology evidence="1">Multi-pass membrane protein</topology>
    </subcellularLocation>
</comment>
<keyword evidence="2" id="KW-0813">Transport</keyword>
<evidence type="ECO:0000256" key="3">
    <source>
        <dbReference type="ARBA" id="ARBA00022475"/>
    </source>
</evidence>
<evidence type="ECO:0000256" key="8">
    <source>
        <dbReference type="SAM" id="Phobius"/>
    </source>
</evidence>
<organism evidence="10 11">
    <name type="scientific">Albimonas pacifica</name>
    <dbReference type="NCBI Taxonomy" id="1114924"/>
    <lineage>
        <taxon>Bacteria</taxon>
        <taxon>Pseudomonadati</taxon>
        <taxon>Pseudomonadota</taxon>
        <taxon>Alphaproteobacteria</taxon>
        <taxon>Rhodobacterales</taxon>
        <taxon>Paracoccaceae</taxon>
        <taxon>Albimonas</taxon>
    </lineage>
</organism>
<feature type="transmembrane region" description="Helical" evidence="8">
    <location>
        <begin position="75"/>
        <end position="94"/>
    </location>
</feature>
<evidence type="ECO:0000259" key="9">
    <source>
        <dbReference type="Pfam" id="PF12832"/>
    </source>
</evidence>
<dbReference type="RefSeq" id="WP_177236188.1">
    <property type="nucleotide sequence ID" value="NZ_FOQH01000004.1"/>
</dbReference>
<feature type="transmembrane region" description="Helical" evidence="8">
    <location>
        <begin position="162"/>
        <end position="180"/>
    </location>
</feature>
<dbReference type="SUPFAM" id="SSF103473">
    <property type="entry name" value="MFS general substrate transporter"/>
    <property type="match status" value="1"/>
</dbReference>
<keyword evidence="3" id="KW-1003">Cell membrane</keyword>
<dbReference type="Gene3D" id="1.20.1250.20">
    <property type="entry name" value="MFS general substrate transporter like domains"/>
    <property type="match status" value="2"/>
</dbReference>
<feature type="transmembrane region" description="Helical" evidence="8">
    <location>
        <begin position="333"/>
        <end position="355"/>
    </location>
</feature>
<dbReference type="Pfam" id="PF12832">
    <property type="entry name" value="MFS_1_like"/>
    <property type="match status" value="1"/>
</dbReference>
<dbReference type="InterPro" id="IPR036259">
    <property type="entry name" value="MFS_trans_sf"/>
</dbReference>
<evidence type="ECO:0000256" key="2">
    <source>
        <dbReference type="ARBA" id="ARBA00022448"/>
    </source>
</evidence>
<keyword evidence="4" id="KW-0997">Cell inner membrane</keyword>
<evidence type="ECO:0000256" key="6">
    <source>
        <dbReference type="ARBA" id="ARBA00022989"/>
    </source>
</evidence>
<dbReference type="AlphaFoldDB" id="A0A1I3F2E8"/>
<feature type="transmembrane region" description="Helical" evidence="8">
    <location>
        <begin position="298"/>
        <end position="321"/>
    </location>
</feature>
<gene>
    <name evidence="10" type="ORF">SAMN05216258_10419</name>
</gene>
<feature type="domain" description="Major facilitator superfamily associated" evidence="9">
    <location>
        <begin position="12"/>
        <end position="355"/>
    </location>
</feature>
<evidence type="ECO:0000313" key="11">
    <source>
        <dbReference type="Proteomes" id="UP000199377"/>
    </source>
</evidence>
<accession>A0A1I3F2E8</accession>
<dbReference type="NCBIfam" id="NF037955">
    <property type="entry name" value="mfs"/>
    <property type="match status" value="1"/>
</dbReference>
<proteinExistence type="predicted"/>
<keyword evidence="11" id="KW-1185">Reference proteome</keyword>
<dbReference type="GO" id="GO:0015528">
    <property type="term" value="F:lactose:proton symporter activity"/>
    <property type="evidence" value="ECO:0007669"/>
    <property type="project" value="TreeGrafter"/>
</dbReference>
<keyword evidence="5 8" id="KW-0812">Transmembrane</keyword>
<evidence type="ECO:0000256" key="4">
    <source>
        <dbReference type="ARBA" id="ARBA00022519"/>
    </source>
</evidence>
<dbReference type="GO" id="GO:0030395">
    <property type="term" value="F:lactose binding"/>
    <property type="evidence" value="ECO:0007669"/>
    <property type="project" value="TreeGrafter"/>
</dbReference>
<keyword evidence="7 8" id="KW-0472">Membrane</keyword>
<dbReference type="InterPro" id="IPR026032">
    <property type="entry name" value="HcaT-like"/>
</dbReference>
<dbReference type="GO" id="GO:0005886">
    <property type="term" value="C:plasma membrane"/>
    <property type="evidence" value="ECO:0007669"/>
    <property type="project" value="UniProtKB-SubCell"/>
</dbReference>
<feature type="transmembrane region" description="Helical" evidence="8">
    <location>
        <begin position="361"/>
        <end position="380"/>
    </location>
</feature>
<evidence type="ECO:0000256" key="5">
    <source>
        <dbReference type="ARBA" id="ARBA00022692"/>
    </source>
</evidence>
<feature type="transmembrane region" description="Helical" evidence="8">
    <location>
        <begin position="201"/>
        <end position="221"/>
    </location>
</feature>
<feature type="transmembrane region" description="Helical" evidence="8">
    <location>
        <begin position="15"/>
        <end position="33"/>
    </location>
</feature>
<evidence type="ECO:0000313" key="10">
    <source>
        <dbReference type="EMBL" id="SFI05333.1"/>
    </source>
</evidence>
<dbReference type="PIRSF" id="PIRSF004925">
    <property type="entry name" value="HcaT"/>
    <property type="match status" value="1"/>
</dbReference>
<evidence type="ECO:0000256" key="7">
    <source>
        <dbReference type="ARBA" id="ARBA00023136"/>
    </source>
</evidence>
<name>A0A1I3F2E8_9RHOB</name>
<dbReference type="EMBL" id="FOQH01000004">
    <property type="protein sequence ID" value="SFI05333.1"/>
    <property type="molecule type" value="Genomic_DNA"/>
</dbReference>
<protein>
    <submittedName>
        <fullName evidence="10">MFS transporter, PPP family, 3-phenylpropionic acid transporter</fullName>
    </submittedName>
</protein>
<feature type="transmembrane region" description="Helical" evidence="8">
    <location>
        <begin position="138"/>
        <end position="156"/>
    </location>
</feature>
<dbReference type="STRING" id="1114924.SAMN05216258_10419"/>
<feature type="transmembrane region" description="Helical" evidence="8">
    <location>
        <begin position="45"/>
        <end position="63"/>
    </location>
</feature>
<reference evidence="10 11" key="1">
    <citation type="submission" date="2016-10" db="EMBL/GenBank/DDBJ databases">
        <authorList>
            <person name="de Groot N.N."/>
        </authorList>
    </citation>
    <scope>NUCLEOTIDE SEQUENCE [LARGE SCALE GENOMIC DNA]</scope>
    <source>
        <strain evidence="10 11">CGMCC 1.11030</strain>
    </source>
</reference>